<sequence>MTRSSAIATLGTIAEAQWGLVTARQAVQNNVSYPEMTRLAKDGALNRVAYGVYRVAGSPVTPLTELRAAWLLLEPETEADLRDISAGVVSHGSAAFVHGVGDFTGEVHEFTCEKRKRSGRPEIRIHTGPVDPETVVWIEQLPVTPITRLVSDLLQDHHDGQHVAHVLADSLDKGLSTPAELAAAVNPHAAAYGVASASAFLDHLISLVRPSSPGNSHLNDLVMSKAIPSQDP</sequence>
<dbReference type="RefSeq" id="WP_143653319.1">
    <property type="nucleotide sequence ID" value="NZ_FZOD01000023.1"/>
</dbReference>
<name>A0A239JK04_9ACTN</name>
<keyword evidence="2" id="KW-1185">Reference proteome</keyword>
<evidence type="ECO:0000313" key="1">
    <source>
        <dbReference type="EMBL" id="SNT06211.1"/>
    </source>
</evidence>
<reference evidence="1 2" key="1">
    <citation type="submission" date="2017-06" db="EMBL/GenBank/DDBJ databases">
        <authorList>
            <person name="Kim H.J."/>
            <person name="Triplett B.A."/>
        </authorList>
    </citation>
    <scope>NUCLEOTIDE SEQUENCE [LARGE SCALE GENOMIC DNA]</scope>
    <source>
        <strain evidence="1 2">CGMCC 4.2132</strain>
    </source>
</reference>
<proteinExistence type="predicted"/>
<evidence type="ECO:0000313" key="2">
    <source>
        <dbReference type="Proteomes" id="UP000198282"/>
    </source>
</evidence>
<dbReference type="EMBL" id="FZOD01000023">
    <property type="protein sequence ID" value="SNT06211.1"/>
    <property type="molecule type" value="Genomic_DNA"/>
</dbReference>
<organism evidence="1 2">
    <name type="scientific">Streptosporangium subroseum</name>
    <dbReference type="NCBI Taxonomy" id="106412"/>
    <lineage>
        <taxon>Bacteria</taxon>
        <taxon>Bacillati</taxon>
        <taxon>Actinomycetota</taxon>
        <taxon>Actinomycetes</taxon>
        <taxon>Streptosporangiales</taxon>
        <taxon>Streptosporangiaceae</taxon>
        <taxon>Streptosporangium</taxon>
    </lineage>
</organism>
<dbReference type="Proteomes" id="UP000198282">
    <property type="component" value="Unassembled WGS sequence"/>
</dbReference>
<dbReference type="AlphaFoldDB" id="A0A239JK04"/>
<accession>A0A239JK04</accession>
<gene>
    <name evidence="1" type="ORF">SAMN05216276_102341</name>
</gene>
<dbReference type="OrthoDB" id="3356078at2"/>
<protein>
    <submittedName>
        <fullName evidence="1">Transcriptional regulator, AbiEi antitoxin, Type IV TA system</fullName>
    </submittedName>
</protein>